<keyword evidence="7" id="KW-1185">Reference proteome</keyword>
<dbReference type="SMART" id="SM00249">
    <property type="entry name" value="PHD"/>
    <property type="match status" value="1"/>
</dbReference>
<dbReference type="Pfam" id="PF00628">
    <property type="entry name" value="PHD"/>
    <property type="match status" value="1"/>
</dbReference>
<feature type="domain" description="PHD-type" evidence="5">
    <location>
        <begin position="3"/>
        <end position="59"/>
    </location>
</feature>
<dbReference type="Proteomes" id="UP000838878">
    <property type="component" value="Chromosome 1"/>
</dbReference>
<evidence type="ECO:0000256" key="2">
    <source>
        <dbReference type="ARBA" id="ARBA00022771"/>
    </source>
</evidence>
<evidence type="ECO:0000256" key="4">
    <source>
        <dbReference type="PROSITE-ProRule" id="PRU00146"/>
    </source>
</evidence>
<feature type="non-terminal residue" evidence="6">
    <location>
        <position position="156"/>
    </location>
</feature>
<dbReference type="InterPro" id="IPR019786">
    <property type="entry name" value="Zinc_finger_PHD-type_CS"/>
</dbReference>
<keyword evidence="2 4" id="KW-0863">Zinc-finger</keyword>
<evidence type="ECO:0000256" key="3">
    <source>
        <dbReference type="ARBA" id="ARBA00022833"/>
    </source>
</evidence>
<accession>A0A8J9USJ6</accession>
<dbReference type="PROSITE" id="PS01359">
    <property type="entry name" value="ZF_PHD_1"/>
    <property type="match status" value="1"/>
</dbReference>
<dbReference type="SUPFAM" id="SSF57903">
    <property type="entry name" value="FYVE/PHD zinc finger"/>
    <property type="match status" value="1"/>
</dbReference>
<dbReference type="InterPro" id="IPR011011">
    <property type="entry name" value="Znf_FYVE_PHD"/>
</dbReference>
<evidence type="ECO:0000313" key="7">
    <source>
        <dbReference type="Proteomes" id="UP000838878"/>
    </source>
</evidence>
<name>A0A8J9USJ6_9NEOP</name>
<dbReference type="InterPro" id="IPR019787">
    <property type="entry name" value="Znf_PHD-finger"/>
</dbReference>
<organism evidence="6 7">
    <name type="scientific">Brenthis ino</name>
    <name type="common">lesser marbled fritillary</name>
    <dbReference type="NCBI Taxonomy" id="405034"/>
    <lineage>
        <taxon>Eukaryota</taxon>
        <taxon>Metazoa</taxon>
        <taxon>Ecdysozoa</taxon>
        <taxon>Arthropoda</taxon>
        <taxon>Hexapoda</taxon>
        <taxon>Insecta</taxon>
        <taxon>Pterygota</taxon>
        <taxon>Neoptera</taxon>
        <taxon>Endopterygota</taxon>
        <taxon>Lepidoptera</taxon>
        <taxon>Glossata</taxon>
        <taxon>Ditrysia</taxon>
        <taxon>Papilionoidea</taxon>
        <taxon>Nymphalidae</taxon>
        <taxon>Heliconiinae</taxon>
        <taxon>Argynnini</taxon>
        <taxon>Brenthis</taxon>
    </lineage>
</organism>
<gene>
    <name evidence="6" type="ORF">BINO364_LOCUS1070</name>
</gene>
<keyword evidence="1" id="KW-0479">Metal-binding</keyword>
<dbReference type="GO" id="GO:0008270">
    <property type="term" value="F:zinc ion binding"/>
    <property type="evidence" value="ECO:0007669"/>
    <property type="project" value="UniProtKB-KW"/>
</dbReference>
<proteinExistence type="predicted"/>
<evidence type="ECO:0000259" key="5">
    <source>
        <dbReference type="PROSITE" id="PS50016"/>
    </source>
</evidence>
<dbReference type="Gene3D" id="3.30.40.10">
    <property type="entry name" value="Zinc/RING finger domain, C3HC4 (zinc finger)"/>
    <property type="match status" value="1"/>
</dbReference>
<dbReference type="AlphaFoldDB" id="A0A8J9USJ6"/>
<keyword evidence="3" id="KW-0862">Zinc</keyword>
<dbReference type="EMBL" id="OV170221">
    <property type="protein sequence ID" value="CAH0713975.1"/>
    <property type="molecule type" value="Genomic_DNA"/>
</dbReference>
<reference evidence="6" key="1">
    <citation type="submission" date="2021-12" db="EMBL/GenBank/DDBJ databases">
        <authorList>
            <person name="Martin H S."/>
        </authorList>
    </citation>
    <scope>NUCLEOTIDE SEQUENCE</scope>
</reference>
<evidence type="ECO:0000256" key="1">
    <source>
        <dbReference type="ARBA" id="ARBA00022723"/>
    </source>
</evidence>
<dbReference type="PROSITE" id="PS50016">
    <property type="entry name" value="ZF_PHD_2"/>
    <property type="match status" value="1"/>
</dbReference>
<dbReference type="InterPro" id="IPR013083">
    <property type="entry name" value="Znf_RING/FYVE/PHD"/>
</dbReference>
<evidence type="ECO:0000313" key="6">
    <source>
        <dbReference type="EMBL" id="CAH0713975.1"/>
    </source>
</evidence>
<protein>
    <recommendedName>
        <fullName evidence="5">PHD-type domain-containing protein</fullName>
    </recommendedName>
</protein>
<dbReference type="InterPro" id="IPR001965">
    <property type="entry name" value="Znf_PHD"/>
</dbReference>
<dbReference type="OrthoDB" id="7471137at2759"/>
<sequence length="156" mass="17804">MANFICAGCPNTLDDTLALQCHNCKDKYHVICTRISKPDYSMMSSNMKSLWICDVCKCKQPRKGDHANTPVRSSPVEMDFVTQRVKSRPTCSCLSADSIREILREELSNILTNDLYPKIQKIQNTLVSLELSLTSLNTKLEKFKLTTLLTQHKYKK</sequence>